<feature type="domain" description="Peptidase S1" evidence="1">
    <location>
        <begin position="51"/>
        <end position="129"/>
    </location>
</feature>
<gene>
    <name evidence="2" type="ORF">PYW07_003191</name>
</gene>
<reference evidence="2" key="1">
    <citation type="submission" date="2023-03" db="EMBL/GenBank/DDBJ databases">
        <title>Chromosome-level genomes of two armyworms, Mythimna separata and Mythimna loreyi, provide insights into the biosynthesis and reception of sex pheromones.</title>
        <authorList>
            <person name="Zhao H."/>
        </authorList>
    </citation>
    <scope>NUCLEOTIDE SEQUENCE</scope>
    <source>
        <strain evidence="2">BeijingLab</strain>
        <tissue evidence="2">Pupa</tissue>
    </source>
</reference>
<dbReference type="SUPFAM" id="SSF50494">
    <property type="entry name" value="Trypsin-like serine proteases"/>
    <property type="match status" value="1"/>
</dbReference>
<sequence>MQVVAGTLHSVSTLHFDGQWRALKKVLYPATFEFPNDDIAVIDHYPVLVLAHLTVVPNEICRPRLTPNLVYTSTELTRIVKGDSGGPLVCAETGDPNEGERGVLVGISCAAKAHRCSVFTRISQYQSFINSVNSVFIPMYKYNMQSCTTITIATIYKEFAVYVH</sequence>
<dbReference type="InterPro" id="IPR009003">
    <property type="entry name" value="Peptidase_S1_PA"/>
</dbReference>
<dbReference type="AlphaFoldDB" id="A0AAD7YI97"/>
<comment type="caution">
    <text evidence="2">The sequence shown here is derived from an EMBL/GenBank/DDBJ whole genome shotgun (WGS) entry which is preliminary data.</text>
</comment>
<evidence type="ECO:0000259" key="1">
    <source>
        <dbReference type="Pfam" id="PF00089"/>
    </source>
</evidence>
<protein>
    <recommendedName>
        <fullName evidence="1">Peptidase S1 domain-containing protein</fullName>
    </recommendedName>
</protein>
<dbReference type="InterPro" id="IPR043504">
    <property type="entry name" value="Peptidase_S1_PA_chymotrypsin"/>
</dbReference>
<proteinExistence type="predicted"/>
<dbReference type="GO" id="GO:0006508">
    <property type="term" value="P:proteolysis"/>
    <property type="evidence" value="ECO:0007669"/>
    <property type="project" value="InterPro"/>
</dbReference>
<dbReference type="Pfam" id="PF00089">
    <property type="entry name" value="Trypsin"/>
    <property type="match status" value="1"/>
</dbReference>
<evidence type="ECO:0000313" key="2">
    <source>
        <dbReference type="EMBL" id="KAJ8716564.1"/>
    </source>
</evidence>
<dbReference type="GO" id="GO:0004252">
    <property type="term" value="F:serine-type endopeptidase activity"/>
    <property type="evidence" value="ECO:0007669"/>
    <property type="project" value="InterPro"/>
</dbReference>
<dbReference type="EMBL" id="JARGEI010000017">
    <property type="protein sequence ID" value="KAJ8716564.1"/>
    <property type="molecule type" value="Genomic_DNA"/>
</dbReference>
<accession>A0AAD7YI97</accession>
<evidence type="ECO:0000313" key="3">
    <source>
        <dbReference type="Proteomes" id="UP001231518"/>
    </source>
</evidence>
<dbReference type="InterPro" id="IPR001254">
    <property type="entry name" value="Trypsin_dom"/>
</dbReference>
<name>A0AAD7YI97_MYTSE</name>
<organism evidence="2 3">
    <name type="scientific">Mythimna separata</name>
    <name type="common">Oriental armyworm</name>
    <name type="synonym">Pseudaletia separata</name>
    <dbReference type="NCBI Taxonomy" id="271217"/>
    <lineage>
        <taxon>Eukaryota</taxon>
        <taxon>Metazoa</taxon>
        <taxon>Ecdysozoa</taxon>
        <taxon>Arthropoda</taxon>
        <taxon>Hexapoda</taxon>
        <taxon>Insecta</taxon>
        <taxon>Pterygota</taxon>
        <taxon>Neoptera</taxon>
        <taxon>Endopterygota</taxon>
        <taxon>Lepidoptera</taxon>
        <taxon>Glossata</taxon>
        <taxon>Ditrysia</taxon>
        <taxon>Noctuoidea</taxon>
        <taxon>Noctuidae</taxon>
        <taxon>Noctuinae</taxon>
        <taxon>Hadenini</taxon>
        <taxon>Mythimna</taxon>
    </lineage>
</organism>
<dbReference type="Proteomes" id="UP001231518">
    <property type="component" value="Chromosome 14"/>
</dbReference>
<keyword evidence="3" id="KW-1185">Reference proteome</keyword>
<dbReference type="Gene3D" id="2.40.10.10">
    <property type="entry name" value="Trypsin-like serine proteases"/>
    <property type="match status" value="1"/>
</dbReference>